<comment type="caution">
    <text evidence="3">The sequence shown here is derived from an EMBL/GenBank/DDBJ whole genome shotgun (WGS) entry which is preliminary data.</text>
</comment>
<name>A0ABR2MNU2_9ASPA</name>
<reference evidence="3 4" key="1">
    <citation type="journal article" date="2022" name="Nat. Plants">
        <title>Genomes of leafy and leafless Platanthera orchids illuminate the evolution of mycoheterotrophy.</title>
        <authorList>
            <person name="Li M.H."/>
            <person name="Liu K.W."/>
            <person name="Li Z."/>
            <person name="Lu H.C."/>
            <person name="Ye Q.L."/>
            <person name="Zhang D."/>
            <person name="Wang J.Y."/>
            <person name="Li Y.F."/>
            <person name="Zhong Z.M."/>
            <person name="Liu X."/>
            <person name="Yu X."/>
            <person name="Liu D.K."/>
            <person name="Tu X.D."/>
            <person name="Liu B."/>
            <person name="Hao Y."/>
            <person name="Liao X.Y."/>
            <person name="Jiang Y.T."/>
            <person name="Sun W.H."/>
            <person name="Chen J."/>
            <person name="Chen Y.Q."/>
            <person name="Ai Y."/>
            <person name="Zhai J.W."/>
            <person name="Wu S.S."/>
            <person name="Zhou Z."/>
            <person name="Hsiao Y.Y."/>
            <person name="Wu W.L."/>
            <person name="Chen Y.Y."/>
            <person name="Lin Y.F."/>
            <person name="Hsu J.L."/>
            <person name="Li C.Y."/>
            <person name="Wang Z.W."/>
            <person name="Zhao X."/>
            <person name="Zhong W.Y."/>
            <person name="Ma X.K."/>
            <person name="Ma L."/>
            <person name="Huang J."/>
            <person name="Chen G.Z."/>
            <person name="Huang M.Z."/>
            <person name="Huang L."/>
            <person name="Peng D.H."/>
            <person name="Luo Y.B."/>
            <person name="Zou S.Q."/>
            <person name="Chen S.P."/>
            <person name="Lan S."/>
            <person name="Tsai W.C."/>
            <person name="Van de Peer Y."/>
            <person name="Liu Z.J."/>
        </authorList>
    </citation>
    <scope>NUCLEOTIDE SEQUENCE [LARGE SCALE GENOMIC DNA]</scope>
    <source>
        <strain evidence="3">Lor288</strain>
    </source>
</reference>
<accession>A0ABR2MNU2</accession>
<evidence type="ECO:0000256" key="1">
    <source>
        <dbReference type="ARBA" id="ARBA00022737"/>
    </source>
</evidence>
<organism evidence="3 4">
    <name type="scientific">Platanthera guangdongensis</name>
    <dbReference type="NCBI Taxonomy" id="2320717"/>
    <lineage>
        <taxon>Eukaryota</taxon>
        <taxon>Viridiplantae</taxon>
        <taxon>Streptophyta</taxon>
        <taxon>Embryophyta</taxon>
        <taxon>Tracheophyta</taxon>
        <taxon>Spermatophyta</taxon>
        <taxon>Magnoliopsida</taxon>
        <taxon>Liliopsida</taxon>
        <taxon>Asparagales</taxon>
        <taxon>Orchidaceae</taxon>
        <taxon>Orchidoideae</taxon>
        <taxon>Orchideae</taxon>
        <taxon>Orchidinae</taxon>
        <taxon>Platanthera</taxon>
    </lineage>
</organism>
<sequence length="214" mass="24100">MQRTRKINAEEVGFGYQRPNNITLMTFLPPCAALTALVMGKEIHGISIRNKLDYDIAVGSALVDMYAKCGCLTLSRRLFDKMTKRNAITLKVLIMAYGMNGHGEEALRLFHDMASRREVRPTEITFIAVFAACSHSGLVSEGLELFNRMKRDFGVDRFPTIILVLWICSVSQATQESISAHQDYGNWLRTGRSMEQLIGCLSHSSKCKTWRSIC</sequence>
<dbReference type="NCBIfam" id="TIGR00756">
    <property type="entry name" value="PPR"/>
    <property type="match status" value="2"/>
</dbReference>
<dbReference type="InterPro" id="IPR046960">
    <property type="entry name" value="PPR_At4g14850-like_plant"/>
</dbReference>
<dbReference type="InterPro" id="IPR002885">
    <property type="entry name" value="PPR_rpt"/>
</dbReference>
<keyword evidence="1" id="KW-0677">Repeat</keyword>
<feature type="repeat" description="PPR" evidence="2">
    <location>
        <begin position="86"/>
        <end position="121"/>
    </location>
</feature>
<dbReference type="EMBL" id="JBBWWR010000006">
    <property type="protein sequence ID" value="KAK8965180.1"/>
    <property type="molecule type" value="Genomic_DNA"/>
</dbReference>
<protein>
    <submittedName>
        <fullName evidence="3">Pentatricopeptide repeat-containing protein</fullName>
    </submittedName>
</protein>
<dbReference type="Proteomes" id="UP001412067">
    <property type="component" value="Unassembled WGS sequence"/>
</dbReference>
<dbReference type="PANTHER" id="PTHR47926:SF514">
    <property type="entry name" value="TETRATRICOPEPTIDE-LIKE HELICAL DOMAIN SUPERFAMILY, DYW DOMAIN-CONTAINING PROTEIN"/>
    <property type="match status" value="1"/>
</dbReference>
<evidence type="ECO:0000313" key="4">
    <source>
        <dbReference type="Proteomes" id="UP001412067"/>
    </source>
</evidence>
<dbReference type="Pfam" id="PF01535">
    <property type="entry name" value="PPR"/>
    <property type="match status" value="3"/>
</dbReference>
<gene>
    <name evidence="3" type="primary">PCMP-H81</name>
    <name evidence="3" type="ORF">KSP40_PGU007304</name>
</gene>
<dbReference type="PANTHER" id="PTHR47926">
    <property type="entry name" value="PENTATRICOPEPTIDE REPEAT-CONTAINING PROTEIN"/>
    <property type="match status" value="1"/>
</dbReference>
<dbReference type="PROSITE" id="PS51375">
    <property type="entry name" value="PPR"/>
    <property type="match status" value="1"/>
</dbReference>
<proteinExistence type="predicted"/>
<keyword evidence="4" id="KW-1185">Reference proteome</keyword>
<evidence type="ECO:0000313" key="3">
    <source>
        <dbReference type="EMBL" id="KAK8965180.1"/>
    </source>
</evidence>
<dbReference type="InterPro" id="IPR011990">
    <property type="entry name" value="TPR-like_helical_dom_sf"/>
</dbReference>
<evidence type="ECO:0000256" key="2">
    <source>
        <dbReference type="PROSITE-ProRule" id="PRU00708"/>
    </source>
</evidence>
<dbReference type="Gene3D" id="1.25.40.10">
    <property type="entry name" value="Tetratricopeptide repeat domain"/>
    <property type="match status" value="1"/>
</dbReference>